<organism evidence="1 2">
    <name type="scientific">Solanum verrucosum</name>
    <dbReference type="NCBI Taxonomy" id="315347"/>
    <lineage>
        <taxon>Eukaryota</taxon>
        <taxon>Viridiplantae</taxon>
        <taxon>Streptophyta</taxon>
        <taxon>Embryophyta</taxon>
        <taxon>Tracheophyta</taxon>
        <taxon>Spermatophyta</taxon>
        <taxon>Magnoliopsida</taxon>
        <taxon>eudicotyledons</taxon>
        <taxon>Gunneridae</taxon>
        <taxon>Pentapetalae</taxon>
        <taxon>asterids</taxon>
        <taxon>lamiids</taxon>
        <taxon>Solanales</taxon>
        <taxon>Solanaceae</taxon>
        <taxon>Solanoideae</taxon>
        <taxon>Solaneae</taxon>
        <taxon>Solanum</taxon>
    </lineage>
</organism>
<accession>A0AAF0U9Z0</accession>
<dbReference type="EMBL" id="CP133619">
    <property type="protein sequence ID" value="WMV41789.1"/>
    <property type="molecule type" value="Genomic_DNA"/>
</dbReference>
<keyword evidence="2" id="KW-1185">Reference proteome</keyword>
<name>A0AAF0U9Z0_SOLVR</name>
<gene>
    <name evidence="1" type="ORF">MTR67_035174</name>
</gene>
<sequence>VLRKTIRRSQSGSPIHSAIRPLVWFITFLSWPLANSSSIKLGDKVLHRRVVRRLADCSFISPTQFSPSELGTQEH</sequence>
<reference evidence="1" key="1">
    <citation type="submission" date="2023-08" db="EMBL/GenBank/DDBJ databases">
        <title>A de novo genome assembly of Solanum verrucosum Schlechtendal, a Mexican diploid species geographically isolated from the other diploid A-genome species in potato relatives.</title>
        <authorList>
            <person name="Hosaka K."/>
        </authorList>
    </citation>
    <scope>NUCLEOTIDE SEQUENCE</scope>
    <source>
        <tissue evidence="1">Young leaves</tissue>
    </source>
</reference>
<feature type="non-terminal residue" evidence="1">
    <location>
        <position position="1"/>
    </location>
</feature>
<evidence type="ECO:0000313" key="2">
    <source>
        <dbReference type="Proteomes" id="UP001234989"/>
    </source>
</evidence>
<evidence type="ECO:0000313" key="1">
    <source>
        <dbReference type="EMBL" id="WMV41789.1"/>
    </source>
</evidence>
<protein>
    <submittedName>
        <fullName evidence="1">Uncharacterized protein</fullName>
    </submittedName>
</protein>
<proteinExistence type="predicted"/>
<dbReference type="AlphaFoldDB" id="A0AAF0U9Z0"/>
<dbReference type="Proteomes" id="UP001234989">
    <property type="component" value="Chromosome 8"/>
</dbReference>